<evidence type="ECO:0000256" key="3">
    <source>
        <dbReference type="ARBA" id="ARBA00022723"/>
    </source>
</evidence>
<dbReference type="SMART" id="SM00249">
    <property type="entry name" value="PHD"/>
    <property type="match status" value="1"/>
</dbReference>
<dbReference type="SUPFAM" id="SSF57903">
    <property type="entry name" value="FYVE/PHD zinc finger"/>
    <property type="match status" value="1"/>
</dbReference>
<dbReference type="Gene3D" id="3.30.40.10">
    <property type="entry name" value="Zinc/RING finger domain, C3HC4 (zinc finger)"/>
    <property type="match status" value="1"/>
</dbReference>
<dbReference type="PANTHER" id="PTHR47162">
    <property type="entry name" value="OS02G0192300 PROTEIN"/>
    <property type="match status" value="1"/>
</dbReference>
<dbReference type="InterPro" id="IPR028942">
    <property type="entry name" value="WHIM1_dom"/>
</dbReference>
<sequence length="2083" mass="230230">MELPDSTGGDRNLNAPPPQPQHNNHHQDARSGLGIDLNEIPSPSSLFAETLPDSVTDVVRTYHENPGPPPGAPAALPSAYCACTTVCPFGAPVTYSNFYNGNATGFQKASGGLTQADRVGFEDILNHTQSITRKFEEVCTDFPLRIHSSNNNTAIIIPSRSPNEIFLQALKDFISERRGVLEEGWRVEFRQSVSSSELYAVYCAPDGKIFDSVYEVACYLGLMSGFNAVESEIRHERSLVSLSGSLSRKKKSTRSPVVNGFVEKRGTMMNSNCKDPSSEGLNVECASTRGNIAKPYESGRKEDGQSFPQQFENELPLQFKDFFVLSLGKVDVRPSYYDVNLICPVGYKSCWHDKITGSLFTCEVLEGGDSGPIFRIRRCSCSEFPVPVGSTILSLSKCCQLASQADEGNGKTNGSMDLDDGDNIQMMLQDPCVPTENDVLSCSANFSIKDTHTPDALGPATGSVQDNAIHSLPDEFNDGIGEFCVEERSSCSAWRVISQKLVDACKDLCKQKGTLKFYCNHVKNETCLHQWDLGNVKSDELDKFCGSLGSVGIPDVIYADSDLEGISEALRKWLEQDRFGLDVEFVQEVLEQLPGVESLQYELLNCRDNSSSLPTVENGFLVVEWREGSKHQEEALQGLYRRSKKASLTKKSFKEGRRPPLGKPLCSRAPGELIGDIFQAWELLERFNEVLDLQEPLSLDELEKELISPWFDGLDFLEKSERDMDLISEGTDGNCRPLLSLGGDTGPSGSMEGSHAFIQMETEAMKEAAQVKLASFTYARCFGVTLTKAHNSLLRVLIGELLSRVAVLVDPNSEPGETRTRRGRKKDMDSGLPAKRTKLNMLPINELTWPELARRYILAFLTMDGNLESAEITARESGKVFRCLRGDGGLLCGALTGVAGMEADAQLLAEATKKIFGSLNRQSDVLTMEEEESDAKGASEKNLANDGNVPEWAQMLEPVRKLPTNKAVLSVLADVAGEGGQSNPSKGQKRKIVISISDIMMKRCRIVLRRAAAADDSKVFCNLLGRKLINSSDNDDEGLLGSPAMVARPLDFRTIDLRLAAGAYGGSHDAFLEDVRELWNNVRVAFGDQPDLLELAEKLSQNFESLYNEEVVMNMQKLMEYAKLECLTAEMRKEVDDFIESMKETPKAPWDEGVCKVCGIDRDDDSVLLCDTCDAEYHTYCLNPPLARIPEGNWYCPSCVDGKHATQDVTERTQVIGKRRSKKFQGEVNSLYLESLTHLSAVIEEKEYWEHSLAERTFLLKFLCDELLNSSMIRQHLEQCAELSAELHQKLRAHSVEWKNLKTREDVLSTKAAKIDTFSLNTSGEVGLREGVTTSFSNTAKCLVQPHTAVDNPSNFGVFDDSLPSEETTKEKYRFDSVDKSISVTNSDSDSQNLNSLDVEGQFRNVSGGVESQCTDKSPKSFPSPNMSQEINGSVGAADAQGNHHKCEGRDMSTPVTCQQGGVPVDASHMVLNESEPYHLELNAIKRDISLLQDSITNVVSQLLKLSVRREFLGIDSIGRLYWASTLPGGHSRIVVDASAALLHGKGMSFSRDYVEKFSVLQNCSLTEKDSSPFMSQLRNALVNSAPWIAYETDAEIEELLGWLDDNDPKERELKDSIMQGPRSRFQEFLNAKTEEQVEDQGPVSIPRNREKTISNSLVTKATSLLEKKYGPFFEWDIETWKKQNKKSRTTNDEKLFRCECLEPIWPYRRHCTYCHKTVLSDVEFDGHNDGKCNAGLPVAEKNRNKIGSSKGKGNLTCDGSREKFRADAETSGTKIGGGSKLSSRVIKFSNEESTCPFNFEDICSKFETSDSNKELVKEIGLIGSDGIPSFVPSVSPFVSEYAQFSTSKDDIIGILPKPTESWGSQGNTDGAGACLDHNSGISTGRLAVNESNKSIKSSSSGEQRDGKFSFCGPVSDMGDGCCVVPLSSLKPLVGKVSHILRQLKINLLDMDAALPAFALRPSKAESDRRQAWRAFVKSAETIYEMIQATFSLEDMIKTEYLRNDWWYWSSFSAAAKSSTLPSLALRIYSLDLAIIYEKTPNSSLTDSSEPSGTAETRPPMNVDAEKSKGSRKSNRKRKESDG</sequence>
<evidence type="ECO:0000313" key="13">
    <source>
        <dbReference type="EMBL" id="KAG2383755.1"/>
    </source>
</evidence>
<comment type="caution">
    <text evidence="13">The sequence shown here is derived from an EMBL/GenBank/DDBJ whole genome shotgun (WGS) entry which is preliminary data.</text>
</comment>
<dbReference type="InterPro" id="IPR001739">
    <property type="entry name" value="Methyl_CpG_DNA-bd"/>
</dbReference>
<accession>A0A8T0JTX8</accession>
<evidence type="ECO:0000256" key="5">
    <source>
        <dbReference type="ARBA" id="ARBA00022833"/>
    </source>
</evidence>
<feature type="domain" description="PHD-type" evidence="12">
    <location>
        <begin position="1152"/>
        <end position="1202"/>
    </location>
</feature>
<dbReference type="GO" id="GO:0003677">
    <property type="term" value="F:DNA binding"/>
    <property type="evidence" value="ECO:0007669"/>
    <property type="project" value="InterPro"/>
</dbReference>
<evidence type="ECO:0000256" key="2">
    <source>
        <dbReference type="ARBA" id="ARBA00007444"/>
    </source>
</evidence>
<evidence type="ECO:0000256" key="1">
    <source>
        <dbReference type="ARBA" id="ARBA00004123"/>
    </source>
</evidence>
<feature type="region of interest" description="Disordered" evidence="10">
    <location>
        <begin position="1"/>
        <end position="45"/>
    </location>
</feature>
<dbReference type="Gene3D" id="1.20.920.10">
    <property type="entry name" value="Bromodomain-like"/>
    <property type="match status" value="1"/>
</dbReference>
<keyword evidence="3" id="KW-0479">Metal-binding</keyword>
<dbReference type="InterPro" id="IPR003888">
    <property type="entry name" value="FYrich_N"/>
</dbReference>
<dbReference type="InterPro" id="IPR001487">
    <property type="entry name" value="Bromodomain"/>
</dbReference>
<dbReference type="CDD" id="cd15519">
    <property type="entry name" value="PHD1_Lid2p_like"/>
    <property type="match status" value="1"/>
</dbReference>
<keyword evidence="6 8" id="KW-0103">Bromodomain</keyword>
<evidence type="ECO:0000256" key="9">
    <source>
        <dbReference type="PROSITE-ProRule" id="PRU00146"/>
    </source>
</evidence>
<evidence type="ECO:0000256" key="8">
    <source>
        <dbReference type="PROSITE-ProRule" id="PRU00035"/>
    </source>
</evidence>
<dbReference type="InterPro" id="IPR036427">
    <property type="entry name" value="Bromodomain-like_sf"/>
</dbReference>
<name>A0A8T0JTX8_PHAAN</name>
<comment type="similarity">
    <text evidence="2">Belongs to the WAL family.</text>
</comment>
<feature type="domain" description="Bromo" evidence="11">
    <location>
        <begin position="1045"/>
        <end position="1093"/>
    </location>
</feature>
<evidence type="ECO:0000259" key="11">
    <source>
        <dbReference type="PROSITE" id="PS50014"/>
    </source>
</evidence>
<dbReference type="EMBL" id="JABFOF010000008">
    <property type="protein sequence ID" value="KAG2383755.1"/>
    <property type="molecule type" value="Genomic_DNA"/>
</dbReference>
<proteinExistence type="inferred from homology"/>
<evidence type="ECO:0000256" key="4">
    <source>
        <dbReference type="ARBA" id="ARBA00022771"/>
    </source>
</evidence>
<dbReference type="PROSITE" id="PS50014">
    <property type="entry name" value="BROMODOMAIN_2"/>
    <property type="match status" value="1"/>
</dbReference>
<dbReference type="Pfam" id="PF15612">
    <property type="entry name" value="WHIM1"/>
    <property type="match status" value="1"/>
</dbReference>
<evidence type="ECO:0000259" key="12">
    <source>
        <dbReference type="PROSITE" id="PS50016"/>
    </source>
</evidence>
<reference evidence="13 14" key="1">
    <citation type="submission" date="2020-05" db="EMBL/GenBank/DDBJ databases">
        <title>Vigna angularis (adzuki bean) Var. LongXiaoDou No. 4 denovo assembly.</title>
        <authorList>
            <person name="Xiang H."/>
        </authorList>
    </citation>
    <scope>NUCLEOTIDE SEQUENCE [LARGE SCALE GENOMIC DNA]</scope>
    <source>
        <tissue evidence="13">Leaf</tissue>
    </source>
</reference>
<keyword evidence="7" id="KW-0539">Nucleus</keyword>
<feature type="region of interest" description="Disordered" evidence="10">
    <location>
        <begin position="2042"/>
        <end position="2083"/>
    </location>
</feature>
<dbReference type="SUPFAM" id="SSF47370">
    <property type="entry name" value="Bromodomain"/>
    <property type="match status" value="1"/>
</dbReference>
<dbReference type="GO" id="GO:0008270">
    <property type="term" value="F:zinc ion binding"/>
    <property type="evidence" value="ECO:0007669"/>
    <property type="project" value="UniProtKB-KW"/>
</dbReference>
<dbReference type="Pfam" id="PF01429">
    <property type="entry name" value="MBD"/>
    <property type="match status" value="1"/>
</dbReference>
<feature type="compositionally biased region" description="Basic residues" evidence="10">
    <location>
        <begin position="2070"/>
        <end position="2083"/>
    </location>
</feature>
<comment type="subcellular location">
    <subcellularLocation>
        <location evidence="1">Nucleus</location>
    </subcellularLocation>
</comment>
<keyword evidence="5" id="KW-0862">Zinc</keyword>
<dbReference type="InterPro" id="IPR013083">
    <property type="entry name" value="Znf_RING/FYVE/PHD"/>
</dbReference>
<dbReference type="GO" id="GO:0000785">
    <property type="term" value="C:chromatin"/>
    <property type="evidence" value="ECO:0007669"/>
    <property type="project" value="UniProtKB-ARBA"/>
</dbReference>
<dbReference type="InterPro" id="IPR011011">
    <property type="entry name" value="Znf_FYVE_PHD"/>
</dbReference>
<dbReference type="InterPro" id="IPR019786">
    <property type="entry name" value="Zinc_finger_PHD-type_CS"/>
</dbReference>
<dbReference type="PROSITE" id="PS51542">
    <property type="entry name" value="FYRN"/>
    <property type="match status" value="1"/>
</dbReference>
<gene>
    <name evidence="13" type="ORF">HKW66_Vig0255980</name>
</gene>
<protein>
    <submittedName>
        <fullName evidence="13">Methyl-CpG-binding domain-containing protein</fullName>
    </submittedName>
</protein>
<dbReference type="PROSITE" id="PS50016">
    <property type="entry name" value="ZF_PHD_2"/>
    <property type="match status" value="1"/>
</dbReference>
<dbReference type="PANTHER" id="PTHR47162:SF8">
    <property type="entry name" value="METHYL-CPG-BINDING DOMAIN-CONTAINING PROTEIN 9"/>
    <property type="match status" value="1"/>
</dbReference>
<dbReference type="PROSITE" id="PS01359">
    <property type="entry name" value="ZF_PHD_1"/>
    <property type="match status" value="1"/>
</dbReference>
<dbReference type="InterPro" id="IPR019787">
    <property type="entry name" value="Znf_PHD-finger"/>
</dbReference>
<dbReference type="Pfam" id="PF00628">
    <property type="entry name" value="PHD"/>
    <property type="match status" value="1"/>
</dbReference>
<dbReference type="GO" id="GO:0005634">
    <property type="term" value="C:nucleus"/>
    <property type="evidence" value="ECO:0007669"/>
    <property type="project" value="UniProtKB-SubCell"/>
</dbReference>
<evidence type="ECO:0000256" key="7">
    <source>
        <dbReference type="ARBA" id="ARBA00023242"/>
    </source>
</evidence>
<feature type="compositionally biased region" description="Polar residues" evidence="10">
    <location>
        <begin position="2042"/>
        <end position="2055"/>
    </location>
</feature>
<evidence type="ECO:0000256" key="6">
    <source>
        <dbReference type="ARBA" id="ARBA00023117"/>
    </source>
</evidence>
<feature type="region of interest" description="Disordered" evidence="10">
    <location>
        <begin position="812"/>
        <end position="832"/>
    </location>
</feature>
<keyword evidence="4 9" id="KW-0863">Zinc-finger</keyword>
<dbReference type="Gene3D" id="3.30.160.360">
    <property type="match status" value="1"/>
</dbReference>
<evidence type="ECO:0000256" key="10">
    <source>
        <dbReference type="SAM" id="MobiDB-lite"/>
    </source>
</evidence>
<dbReference type="Proteomes" id="UP000743370">
    <property type="component" value="Unassembled WGS sequence"/>
</dbReference>
<evidence type="ECO:0000313" key="14">
    <source>
        <dbReference type="Proteomes" id="UP000743370"/>
    </source>
</evidence>
<organism evidence="13 14">
    <name type="scientific">Phaseolus angularis</name>
    <name type="common">Azuki bean</name>
    <name type="synonym">Vigna angularis</name>
    <dbReference type="NCBI Taxonomy" id="3914"/>
    <lineage>
        <taxon>Eukaryota</taxon>
        <taxon>Viridiplantae</taxon>
        <taxon>Streptophyta</taxon>
        <taxon>Embryophyta</taxon>
        <taxon>Tracheophyta</taxon>
        <taxon>Spermatophyta</taxon>
        <taxon>Magnoliopsida</taxon>
        <taxon>eudicotyledons</taxon>
        <taxon>Gunneridae</taxon>
        <taxon>Pentapetalae</taxon>
        <taxon>rosids</taxon>
        <taxon>fabids</taxon>
        <taxon>Fabales</taxon>
        <taxon>Fabaceae</taxon>
        <taxon>Papilionoideae</taxon>
        <taxon>50 kb inversion clade</taxon>
        <taxon>NPAAA clade</taxon>
        <taxon>indigoferoid/millettioid clade</taxon>
        <taxon>Phaseoleae</taxon>
        <taxon>Vigna</taxon>
    </lineage>
</organism>
<dbReference type="InterPro" id="IPR001965">
    <property type="entry name" value="Znf_PHD"/>
</dbReference>